<evidence type="ECO:0000313" key="3">
    <source>
        <dbReference type="Proteomes" id="UP000287168"/>
    </source>
</evidence>
<accession>A0A3S3YIY4</accession>
<feature type="signal peptide" evidence="1">
    <location>
        <begin position="1"/>
        <end position="26"/>
    </location>
</feature>
<evidence type="ECO:0000313" key="2">
    <source>
        <dbReference type="EMBL" id="RWY41091.1"/>
    </source>
</evidence>
<keyword evidence="3" id="KW-1185">Reference proteome</keyword>
<comment type="caution">
    <text evidence="2">The sequence shown here is derived from an EMBL/GenBank/DDBJ whole genome shotgun (WGS) entry which is preliminary data.</text>
</comment>
<name>A0A3S3YIY4_9RHOB</name>
<reference evidence="2 3" key="1">
    <citation type="journal article" date="2015" name="Int. J. Syst. Evol. Microbiol.">
        <title>Gemmobacter intermedius sp. nov., isolated from a white stork (Ciconia ciconia).</title>
        <authorList>
            <person name="Kampfer P."/>
            <person name="Jerzak L."/>
            <person name="Wilharm G."/>
            <person name="Golke J."/>
            <person name="Busse H.J."/>
            <person name="Glaeser S.P."/>
        </authorList>
    </citation>
    <scope>NUCLEOTIDE SEQUENCE [LARGE SCALE GENOMIC DNA]</scope>
    <source>
        <strain evidence="2 3">119/4</strain>
    </source>
</reference>
<dbReference type="OrthoDB" id="9858937at2"/>
<proteinExistence type="predicted"/>
<gene>
    <name evidence="2" type="ORF">EP867_10285</name>
</gene>
<protein>
    <submittedName>
        <fullName evidence="2">Uncharacterized protein</fullName>
    </submittedName>
</protein>
<organism evidence="2 3">
    <name type="scientific">Falsigemmobacter intermedius</name>
    <dbReference type="NCBI Taxonomy" id="1553448"/>
    <lineage>
        <taxon>Bacteria</taxon>
        <taxon>Pseudomonadati</taxon>
        <taxon>Pseudomonadota</taxon>
        <taxon>Alphaproteobacteria</taxon>
        <taxon>Rhodobacterales</taxon>
        <taxon>Paracoccaceae</taxon>
        <taxon>Falsigemmobacter</taxon>
    </lineage>
</organism>
<keyword evidence="1" id="KW-0732">Signal</keyword>
<feature type="chain" id="PRO_5018686793" evidence="1">
    <location>
        <begin position="27"/>
        <end position="103"/>
    </location>
</feature>
<dbReference type="Proteomes" id="UP000287168">
    <property type="component" value="Unassembled WGS sequence"/>
</dbReference>
<dbReference type="AlphaFoldDB" id="A0A3S3YIY4"/>
<sequence length="103" mass="11147">MPRLPLFAALALTAGLAAFAPQTAMAESGLKQPLYGKTDTLGDPGRIGPNGALHKKVVAGDYFNFRELVEMDLEADDIITLTMFTSLPSRAPREDLNSPYPLR</sequence>
<evidence type="ECO:0000256" key="1">
    <source>
        <dbReference type="SAM" id="SignalP"/>
    </source>
</evidence>
<dbReference type="RefSeq" id="WP_128488838.1">
    <property type="nucleotide sequence ID" value="NZ_JBHLXB010000159.1"/>
</dbReference>
<dbReference type="EMBL" id="SBLC01000012">
    <property type="protein sequence ID" value="RWY41091.1"/>
    <property type="molecule type" value="Genomic_DNA"/>
</dbReference>